<dbReference type="Proteomes" id="UP001152531">
    <property type="component" value="Unassembled WGS sequence"/>
</dbReference>
<organism evidence="1 2">
    <name type="scientific">[Candida] jaroonii</name>
    <dbReference type="NCBI Taxonomy" id="467808"/>
    <lineage>
        <taxon>Eukaryota</taxon>
        <taxon>Fungi</taxon>
        <taxon>Dikarya</taxon>
        <taxon>Ascomycota</taxon>
        <taxon>Saccharomycotina</taxon>
        <taxon>Pichiomycetes</taxon>
        <taxon>Debaryomycetaceae</taxon>
        <taxon>Yamadazyma</taxon>
    </lineage>
</organism>
<sequence>MARTKKSSSKKGRKLPKSKHQPKILAIEELSEQNLITNRIEAANDENDSHESYDDKTLSIDDYEFKPKMNQVEVPANLPLVECKGKTNGKKKVAPRSSEQFKIGPKFNDTEVHRKIYLSGTNEHVIPVLDVRIDRGFDFIEDEWIGYKRNYFTLVSAFQFLGKDNSLVFNEKFHVVDNSGNELNLRCFALRLVSNCCEENIRVNLIQHTAKRDRGPQYSPPVYPAIPGVLPHHNIIKQSANIRNGSKIDQFNKLFSISSEDAKSKSRKDSIIQTYPEDKVTTVARYERMQFSTSINYRKPALTNRHFVLRVELLGVLDDGRYTILATMESPPLIVRGRSPSNYQIAKANYKSLMKRRANGEEENEKTYELLRNDYESFTDSQKSRMLHNRPNPDLISFNEHQIITAPKKIKKMEQVNEKYFNFGMNRNIEIHEDSNRLPQSSSTDTNLDHEYSYHNTNLFRESTNMATPYVPPSTNYYINNNVPFDPSLEYRGFKSVKKHKHKHRSKKHRHRSHRHDEHRSRRKHRNHKDEGRPVSGVEKDHDSSFNEFKDEMDRLQRKL</sequence>
<evidence type="ECO:0000313" key="1">
    <source>
        <dbReference type="EMBL" id="CAH6719030.1"/>
    </source>
</evidence>
<proteinExistence type="predicted"/>
<dbReference type="EMBL" id="CALSDN010000001">
    <property type="protein sequence ID" value="CAH6719030.1"/>
    <property type="molecule type" value="Genomic_DNA"/>
</dbReference>
<gene>
    <name evidence="1" type="ORF">CLIB1444_01S19878</name>
</gene>
<protein>
    <submittedName>
        <fullName evidence="1">Uncharacterized protein</fullName>
    </submittedName>
</protein>
<name>A0ACA9Y253_9ASCO</name>
<accession>A0ACA9Y253</accession>
<reference evidence="1" key="1">
    <citation type="submission" date="2022-06" db="EMBL/GenBank/DDBJ databases">
        <authorList>
            <person name="Legras J.-L."/>
            <person name="Devillers H."/>
            <person name="Grondin C."/>
        </authorList>
    </citation>
    <scope>NUCLEOTIDE SEQUENCE</scope>
    <source>
        <strain evidence="1">CLIB 1444</strain>
    </source>
</reference>
<evidence type="ECO:0000313" key="2">
    <source>
        <dbReference type="Proteomes" id="UP001152531"/>
    </source>
</evidence>
<keyword evidence="2" id="KW-1185">Reference proteome</keyword>
<comment type="caution">
    <text evidence="1">The sequence shown here is derived from an EMBL/GenBank/DDBJ whole genome shotgun (WGS) entry which is preliminary data.</text>
</comment>